<accession>A0A4Q0SZJ9</accession>
<reference evidence="2" key="2">
    <citation type="submission" date="2019-02" db="EMBL/GenBank/DDBJ databases">
        <title>Granulicella sibirica sp. nov., a psychrotolerant acidobacterium isolated from an organic soil layer in forested tundra, West Siberia.</title>
        <authorList>
            <person name="Oshkin I.Y."/>
            <person name="Kulichevskaya I.S."/>
            <person name="Rijpstra W.I.C."/>
            <person name="Sinninghe Damste J.S."/>
            <person name="Rakitin A.L."/>
            <person name="Ravin N.V."/>
            <person name="Dedysh S.N."/>
        </authorList>
    </citation>
    <scope>NUCLEOTIDE SEQUENCE [LARGE SCALE GENOMIC DNA]</scope>
    <source>
        <strain evidence="2">AF10</strain>
    </source>
</reference>
<proteinExistence type="predicted"/>
<comment type="caution">
    <text evidence="1">The sequence shown here is derived from an EMBL/GenBank/DDBJ whole genome shotgun (WGS) entry which is preliminary data.</text>
</comment>
<reference evidence="1 2" key="1">
    <citation type="submission" date="2018-11" db="EMBL/GenBank/DDBJ databases">
        <authorList>
            <person name="Mardanov A.V."/>
            <person name="Ravin N.V."/>
            <person name="Dedysh S.N."/>
        </authorList>
    </citation>
    <scope>NUCLEOTIDE SEQUENCE [LARGE SCALE GENOMIC DNA]</scope>
    <source>
        <strain evidence="1 2">AF10</strain>
    </source>
</reference>
<organism evidence="1 2">
    <name type="scientific">Granulicella sibirica</name>
    <dbReference type="NCBI Taxonomy" id="2479048"/>
    <lineage>
        <taxon>Bacteria</taxon>
        <taxon>Pseudomonadati</taxon>
        <taxon>Acidobacteriota</taxon>
        <taxon>Terriglobia</taxon>
        <taxon>Terriglobales</taxon>
        <taxon>Acidobacteriaceae</taxon>
        <taxon>Granulicella</taxon>
    </lineage>
</organism>
<gene>
    <name evidence="1" type="ORF">GRAN_2317</name>
</gene>
<evidence type="ECO:0000313" key="2">
    <source>
        <dbReference type="Proteomes" id="UP000289437"/>
    </source>
</evidence>
<protein>
    <submittedName>
        <fullName evidence="1">Uncharacterized protein</fullName>
    </submittedName>
</protein>
<name>A0A4Q0SZJ9_9BACT</name>
<dbReference type="AlphaFoldDB" id="A0A4Q0SZJ9"/>
<sequence>MKHREFRVFNEDQARFCDLNSLAASHKYFDAQLRLQILYLLGEPRLGQMEAGSGTREVQLIG</sequence>
<dbReference type="Proteomes" id="UP000289437">
    <property type="component" value="Unassembled WGS sequence"/>
</dbReference>
<evidence type="ECO:0000313" key="1">
    <source>
        <dbReference type="EMBL" id="RXH55460.1"/>
    </source>
</evidence>
<dbReference type="EMBL" id="RDSM01000002">
    <property type="protein sequence ID" value="RXH55460.1"/>
    <property type="molecule type" value="Genomic_DNA"/>
</dbReference>
<keyword evidence="2" id="KW-1185">Reference proteome</keyword>